<keyword evidence="2" id="KW-1185">Reference proteome</keyword>
<reference evidence="2" key="1">
    <citation type="journal article" date="2019" name="Int. J. Syst. Evol. Microbiol.">
        <title>The Global Catalogue of Microorganisms (GCM) 10K type strain sequencing project: providing services to taxonomists for standard genome sequencing and annotation.</title>
        <authorList>
            <consortium name="The Broad Institute Genomics Platform"/>
            <consortium name="The Broad Institute Genome Sequencing Center for Infectious Disease"/>
            <person name="Wu L."/>
            <person name="Ma J."/>
        </authorList>
    </citation>
    <scope>NUCLEOTIDE SEQUENCE [LARGE SCALE GENOMIC DNA]</scope>
    <source>
        <strain evidence="2">CECT 8551</strain>
    </source>
</reference>
<evidence type="ECO:0000313" key="2">
    <source>
        <dbReference type="Proteomes" id="UP001595766"/>
    </source>
</evidence>
<dbReference type="RefSeq" id="WP_241290838.1">
    <property type="nucleotide sequence ID" value="NZ_JAKZGR010000001.1"/>
</dbReference>
<dbReference type="EMBL" id="JBHSAV010000023">
    <property type="protein sequence ID" value="MFC3976232.1"/>
    <property type="molecule type" value="Genomic_DNA"/>
</dbReference>
<evidence type="ECO:0000313" key="1">
    <source>
        <dbReference type="EMBL" id="MFC3976232.1"/>
    </source>
</evidence>
<sequence length="203" mass="24389">MKILCIIFIFGLFNFGCNSEKIPEAVFVKDNQETRHKIDSLSKINFTVLDYEYFDADFNIKPISSKEFQKKVKAMNLGKRRNMNYTDSIHVLFFDHFQDWDAARIATYQIIYTWETVGFYIWMNEEEIKRLGESMGFRFPSLFLDYLETDPEIQWFQDRKRELRAGLKEKLPELNVDELSVSELLRQCFHNSEVRLEKYPHKH</sequence>
<gene>
    <name evidence="1" type="ORF">ACFOUP_07575</name>
</gene>
<accession>A0ABV8EJH5</accession>
<dbReference type="Proteomes" id="UP001595766">
    <property type="component" value="Unassembled WGS sequence"/>
</dbReference>
<organism evidence="1 2">
    <name type="scientific">Belliella kenyensis</name>
    <dbReference type="NCBI Taxonomy" id="1472724"/>
    <lineage>
        <taxon>Bacteria</taxon>
        <taxon>Pseudomonadati</taxon>
        <taxon>Bacteroidota</taxon>
        <taxon>Cytophagia</taxon>
        <taxon>Cytophagales</taxon>
        <taxon>Cyclobacteriaceae</taxon>
        <taxon>Belliella</taxon>
    </lineage>
</organism>
<comment type="caution">
    <text evidence="1">The sequence shown here is derived from an EMBL/GenBank/DDBJ whole genome shotgun (WGS) entry which is preliminary data.</text>
</comment>
<protein>
    <submittedName>
        <fullName evidence="1">Uncharacterized protein</fullName>
    </submittedName>
</protein>
<proteinExistence type="predicted"/>
<name>A0ABV8EJH5_9BACT</name>